<protein>
    <submittedName>
        <fullName evidence="1">Uncharacterized protein</fullName>
    </submittedName>
</protein>
<keyword evidence="2" id="KW-1185">Reference proteome</keyword>
<dbReference type="GO" id="GO:0005829">
    <property type="term" value="C:cytosol"/>
    <property type="evidence" value="ECO:0007669"/>
    <property type="project" value="TreeGrafter"/>
</dbReference>
<proteinExistence type="predicted"/>
<dbReference type="Proteomes" id="UP001154114">
    <property type="component" value="Chromosome 3"/>
</dbReference>
<dbReference type="PANTHER" id="PTHR33539:SF1">
    <property type="entry name" value="UPF0764 PROTEIN C16ORF89"/>
    <property type="match status" value="1"/>
</dbReference>
<dbReference type="PANTHER" id="PTHR33539">
    <property type="entry name" value="UPF0764 PROTEIN C16ORF89"/>
    <property type="match status" value="1"/>
</dbReference>
<accession>A0A9P0BSW7</accession>
<evidence type="ECO:0000313" key="2">
    <source>
        <dbReference type="Proteomes" id="UP001154114"/>
    </source>
</evidence>
<dbReference type="GO" id="GO:0016020">
    <property type="term" value="C:membrane"/>
    <property type="evidence" value="ECO:0007669"/>
    <property type="project" value="TreeGrafter"/>
</dbReference>
<dbReference type="InterPro" id="IPR031751">
    <property type="entry name" value="DUF4735"/>
</dbReference>
<dbReference type="OrthoDB" id="5949187at2759"/>
<dbReference type="EMBL" id="LR824006">
    <property type="protein sequence ID" value="CAH0600760.1"/>
    <property type="molecule type" value="Genomic_DNA"/>
</dbReference>
<dbReference type="AlphaFoldDB" id="A0A9P0BSW7"/>
<organism evidence="1 2">
    <name type="scientific">Chrysodeixis includens</name>
    <name type="common">Soybean looper</name>
    <name type="synonym">Pseudoplusia includens</name>
    <dbReference type="NCBI Taxonomy" id="689277"/>
    <lineage>
        <taxon>Eukaryota</taxon>
        <taxon>Metazoa</taxon>
        <taxon>Ecdysozoa</taxon>
        <taxon>Arthropoda</taxon>
        <taxon>Hexapoda</taxon>
        <taxon>Insecta</taxon>
        <taxon>Pterygota</taxon>
        <taxon>Neoptera</taxon>
        <taxon>Endopterygota</taxon>
        <taxon>Lepidoptera</taxon>
        <taxon>Glossata</taxon>
        <taxon>Ditrysia</taxon>
        <taxon>Noctuoidea</taxon>
        <taxon>Noctuidae</taxon>
        <taxon>Plusiinae</taxon>
        <taxon>Chrysodeixis</taxon>
    </lineage>
</organism>
<dbReference type="Pfam" id="PF15882">
    <property type="entry name" value="DUF4735"/>
    <property type="match status" value="1"/>
</dbReference>
<name>A0A9P0BSW7_CHRIL</name>
<evidence type="ECO:0000313" key="1">
    <source>
        <dbReference type="EMBL" id="CAH0600760.1"/>
    </source>
</evidence>
<sequence>MITVIMLKSITSLRPFTIISLLMCLTVIISNGDLTSHGHKKVISNFPKEKYIDDYLTSLEKIIEFCVKHKLYIDLNFEFGLFLVAVNLKNILEVKADDMPLTLKYRIEQLLVKTDVVNEYFRYMVRKTKKNIAYDEDRKITRLFFNETIWPKYMQRFNTMLLKKTKVYTPEQLERIYGKWENYEANVDDFEKYKPSPDDSDACIALLGEQPTAEGSHIVEFRCKAPQECRDGIERGSDYGYGLTHRVLYLLLSRFARGCSVFSLKEDKSKMDRYCKKAFNEAQFIAANGYKKPDLMMEQIVICGLIGHAQFIQHEWIKNFLKLQTHLGCFTENVDGPASNEMRLKELPDDAWTLQRFTSSIMNGGCNGHTTALAAALLSSAIRYILENNYSY</sequence>
<gene>
    <name evidence="1" type="ORF">CINC_LOCUS9636</name>
</gene>
<reference evidence="1" key="1">
    <citation type="submission" date="2021-12" db="EMBL/GenBank/DDBJ databases">
        <authorList>
            <person name="King R."/>
        </authorList>
    </citation>
    <scope>NUCLEOTIDE SEQUENCE</scope>
</reference>